<dbReference type="PROSITE" id="PS50097">
    <property type="entry name" value="BTB"/>
    <property type="match status" value="1"/>
</dbReference>
<dbReference type="PANTHER" id="PTHR46306">
    <property type="entry name" value="BTB/POZ DOMAIN-CONTAINING PROTEIN 9"/>
    <property type="match status" value="1"/>
</dbReference>
<organism evidence="4 5">
    <name type="scientific">Pomacea canaliculata</name>
    <name type="common">Golden apple snail</name>
    <dbReference type="NCBI Taxonomy" id="400727"/>
    <lineage>
        <taxon>Eukaryota</taxon>
        <taxon>Metazoa</taxon>
        <taxon>Spiralia</taxon>
        <taxon>Lophotrochozoa</taxon>
        <taxon>Mollusca</taxon>
        <taxon>Gastropoda</taxon>
        <taxon>Caenogastropoda</taxon>
        <taxon>Architaenioglossa</taxon>
        <taxon>Ampullarioidea</taxon>
        <taxon>Ampullariidae</taxon>
        <taxon>Pomacea</taxon>
    </lineage>
</organism>
<accession>A0A2T7NX58</accession>
<dbReference type="GO" id="GO:0048512">
    <property type="term" value="P:circadian behavior"/>
    <property type="evidence" value="ECO:0007669"/>
    <property type="project" value="TreeGrafter"/>
</dbReference>
<dbReference type="AlphaFoldDB" id="A0A2T7NX58"/>
<dbReference type="SMART" id="SM00875">
    <property type="entry name" value="BACK"/>
    <property type="match status" value="1"/>
</dbReference>
<dbReference type="InterPro" id="IPR000210">
    <property type="entry name" value="BTB/POZ_dom"/>
</dbReference>
<proteinExistence type="predicted"/>
<gene>
    <name evidence="4" type="ORF">C0Q70_13408</name>
</gene>
<sequence length="684" mass="76296">MCDHHHLRSPAQVGIVDHISSLSDDFGELVESEDYADITLIVENTCFKSHKVILAARSEYFRALLYGGMKESQPGTTEVELPDTPAQAFGALLKYMYTGRMNLLEMKEENLLDILGLSHRFVFVELETAISDYLKAILRLQNVCCIYDLANMYSLTSLCNFCKDFMDRHASEILTFEPFLSLSLNSVRDLLARDSFCAAEIDIFRAVCEWAKANQGIDPTPILDVVRLPLMSMEDLLNDVRNTGLVSSDAILDAIKLQLESRDMDLKYRGFLLPEENIATTRHGAQVIRGEMKAALLDGDIQNYDLDRGFTRHPIDDNNGQGIAVKLGHPYIINTIKLLLWDKDMRSYSYYIEVSMDDKDYDRIIDHTIYLCRSWQKLHFPPRVVRYIRVVGTHNTVNRVFHLVSLEAFYTNKPFQLDQGLIVPSTNVASIKHSACVTEGVSRSRNALINGETRHYDWDSGYTCHQLGSGAIAVQLAQPYMVSSMRLLLWDCDDRSYSYFVEVSTDQQKWHRVADRSKEACKLFSVVSVLCLQVFHCVHFECPADSSTGNLLQSVSSASSSGVSGSITSGPLHSPGLNRSTSAADRASLGTPLPMFCHEEQSLQRCTGGGNGLGMMGAGAQTAGGAGAMAELLHTHHRHSSTSSHASSSSNNLELPSPRLMNMDMYARPESQQDVPEADRIDTQ</sequence>
<protein>
    <recommendedName>
        <fullName evidence="1">BTB/POZ domain-containing protein 9</fullName>
    </recommendedName>
</protein>
<dbReference type="GO" id="GO:0050804">
    <property type="term" value="P:modulation of chemical synaptic transmission"/>
    <property type="evidence" value="ECO:0007669"/>
    <property type="project" value="TreeGrafter"/>
</dbReference>
<dbReference type="Proteomes" id="UP000245119">
    <property type="component" value="Linkage Group LG8"/>
</dbReference>
<dbReference type="EMBL" id="PZQS01000008">
    <property type="protein sequence ID" value="PVD25748.1"/>
    <property type="molecule type" value="Genomic_DNA"/>
</dbReference>
<dbReference type="Gene3D" id="2.60.120.260">
    <property type="entry name" value="Galactose-binding domain-like"/>
    <property type="match status" value="2"/>
</dbReference>
<dbReference type="InterPro" id="IPR034091">
    <property type="entry name" value="BTBD9_BACK-like_dom"/>
</dbReference>
<dbReference type="SUPFAM" id="SSF49785">
    <property type="entry name" value="Galactose-binding domain-like"/>
    <property type="match status" value="2"/>
</dbReference>
<dbReference type="FunFam" id="1.25.40.420:FF:000005">
    <property type="entry name" value="BTB/POZ domain-containing protein 9"/>
    <property type="match status" value="1"/>
</dbReference>
<dbReference type="STRING" id="400727.A0A2T7NX58"/>
<dbReference type="GO" id="GO:0008344">
    <property type="term" value="P:adult locomotory behavior"/>
    <property type="evidence" value="ECO:0007669"/>
    <property type="project" value="TreeGrafter"/>
</dbReference>
<dbReference type="Gene3D" id="3.30.710.10">
    <property type="entry name" value="Potassium Channel Kv1.1, Chain A"/>
    <property type="match status" value="1"/>
</dbReference>
<dbReference type="PANTHER" id="PTHR46306:SF1">
    <property type="entry name" value="BTB_POZ DOMAIN-CONTAINING PROTEIN 9"/>
    <property type="match status" value="1"/>
</dbReference>
<feature type="domain" description="BTB" evidence="3">
    <location>
        <begin position="36"/>
        <end position="105"/>
    </location>
</feature>
<dbReference type="Pfam" id="PF00754">
    <property type="entry name" value="F5_F8_type_C"/>
    <property type="match status" value="1"/>
</dbReference>
<evidence type="ECO:0000256" key="2">
    <source>
        <dbReference type="SAM" id="MobiDB-lite"/>
    </source>
</evidence>
<dbReference type="InterPro" id="IPR052407">
    <property type="entry name" value="BTB_POZ_domain_cont_9"/>
</dbReference>
<keyword evidence="5" id="KW-1185">Reference proteome</keyword>
<dbReference type="InterPro" id="IPR011705">
    <property type="entry name" value="BACK"/>
</dbReference>
<dbReference type="SUPFAM" id="SSF54695">
    <property type="entry name" value="POZ domain"/>
    <property type="match status" value="1"/>
</dbReference>
<dbReference type="GO" id="GO:0005737">
    <property type="term" value="C:cytoplasm"/>
    <property type="evidence" value="ECO:0007669"/>
    <property type="project" value="TreeGrafter"/>
</dbReference>
<dbReference type="Gene3D" id="1.25.40.420">
    <property type="match status" value="1"/>
</dbReference>
<dbReference type="Pfam" id="PF00651">
    <property type="entry name" value="BTB"/>
    <property type="match status" value="1"/>
</dbReference>
<dbReference type="CDD" id="cd14822">
    <property type="entry name" value="BACK_BTBD9"/>
    <property type="match status" value="1"/>
</dbReference>
<feature type="compositionally biased region" description="Polar residues" evidence="2">
    <location>
        <begin position="567"/>
        <end position="583"/>
    </location>
</feature>
<evidence type="ECO:0000313" key="5">
    <source>
        <dbReference type="Proteomes" id="UP000245119"/>
    </source>
</evidence>
<name>A0A2T7NX58_POMCA</name>
<dbReference type="InterPro" id="IPR008979">
    <property type="entry name" value="Galactose-bd-like_sf"/>
</dbReference>
<dbReference type="SMART" id="SM00225">
    <property type="entry name" value="BTB"/>
    <property type="match status" value="1"/>
</dbReference>
<evidence type="ECO:0000256" key="1">
    <source>
        <dbReference type="ARBA" id="ARBA00020216"/>
    </source>
</evidence>
<comment type="caution">
    <text evidence="4">The sequence shown here is derived from an EMBL/GenBank/DDBJ whole genome shotgun (WGS) entry which is preliminary data.</text>
</comment>
<dbReference type="FunFam" id="3.30.710.10:FF:000042">
    <property type="entry name" value="BTB/POZ domain-containing protein 9"/>
    <property type="match status" value="1"/>
</dbReference>
<dbReference type="InterPro" id="IPR011333">
    <property type="entry name" value="SKP1/BTB/POZ_sf"/>
</dbReference>
<dbReference type="InterPro" id="IPR000421">
    <property type="entry name" value="FA58C"/>
</dbReference>
<evidence type="ECO:0000259" key="3">
    <source>
        <dbReference type="PROSITE" id="PS50097"/>
    </source>
</evidence>
<dbReference type="OrthoDB" id="9997739at2759"/>
<dbReference type="FunFam" id="2.60.120.260:FF:000038">
    <property type="entry name" value="BTB/POZ domain-containing protein 9"/>
    <property type="match status" value="1"/>
</dbReference>
<feature type="region of interest" description="Disordered" evidence="2">
    <location>
        <begin position="563"/>
        <end position="585"/>
    </location>
</feature>
<dbReference type="CDD" id="cd18287">
    <property type="entry name" value="BTB_POZ_BTBD9"/>
    <property type="match status" value="1"/>
</dbReference>
<feature type="compositionally biased region" description="Low complexity" evidence="2">
    <location>
        <begin position="641"/>
        <end position="657"/>
    </location>
</feature>
<feature type="region of interest" description="Disordered" evidence="2">
    <location>
        <begin position="636"/>
        <end position="657"/>
    </location>
</feature>
<dbReference type="Pfam" id="PF07707">
    <property type="entry name" value="BACK"/>
    <property type="match status" value="1"/>
</dbReference>
<reference evidence="4 5" key="1">
    <citation type="submission" date="2018-04" db="EMBL/GenBank/DDBJ databases">
        <title>The genome of golden apple snail Pomacea canaliculata provides insight into stress tolerance and invasive adaptation.</title>
        <authorList>
            <person name="Liu C."/>
            <person name="Liu B."/>
            <person name="Ren Y."/>
            <person name="Zhang Y."/>
            <person name="Wang H."/>
            <person name="Li S."/>
            <person name="Jiang F."/>
            <person name="Yin L."/>
            <person name="Zhang G."/>
            <person name="Qian W."/>
            <person name="Fan W."/>
        </authorList>
    </citation>
    <scope>NUCLEOTIDE SEQUENCE [LARGE SCALE GENOMIC DNA]</scope>
    <source>
        <strain evidence="4">SZHN2017</strain>
        <tissue evidence="4">Muscle</tissue>
    </source>
</reference>
<evidence type="ECO:0000313" key="4">
    <source>
        <dbReference type="EMBL" id="PVD25748.1"/>
    </source>
</evidence>